<dbReference type="InterPro" id="IPR035983">
    <property type="entry name" value="Hect_E3_ubiquitin_ligase"/>
</dbReference>
<reference evidence="2 3" key="1">
    <citation type="journal article" date="2019" name="Nat. Plants">
        <title>Genome sequencing of Musa balbisiana reveals subgenome evolution and function divergence in polyploid bananas.</title>
        <authorList>
            <person name="Yao X."/>
        </authorList>
    </citation>
    <scope>NUCLEOTIDE SEQUENCE [LARGE SCALE GENOMIC DNA]</scope>
    <source>
        <strain evidence="3">cv. DH-PKW</strain>
        <tissue evidence="2">Leaves</tissue>
    </source>
</reference>
<dbReference type="Gene3D" id="3.30.2410.10">
    <property type="entry name" value="Hect, E3 ligase catalytic domain"/>
    <property type="match status" value="1"/>
</dbReference>
<proteinExistence type="predicted"/>
<dbReference type="GO" id="GO:0005737">
    <property type="term" value="C:cytoplasm"/>
    <property type="evidence" value="ECO:0007669"/>
    <property type="project" value="TreeGrafter"/>
</dbReference>
<gene>
    <name evidence="2" type="ORF">C4D60_Mb00t01430</name>
</gene>
<evidence type="ECO:0000313" key="2">
    <source>
        <dbReference type="EMBL" id="THU43665.1"/>
    </source>
</evidence>
<accession>A0A4S8I704</accession>
<evidence type="ECO:0000256" key="1">
    <source>
        <dbReference type="ARBA" id="ARBA00022679"/>
    </source>
</evidence>
<dbReference type="EMBL" id="PYDT01000031">
    <property type="protein sequence ID" value="THU43665.1"/>
    <property type="molecule type" value="Genomic_DNA"/>
</dbReference>
<dbReference type="GO" id="GO:0061630">
    <property type="term" value="F:ubiquitin protein ligase activity"/>
    <property type="evidence" value="ECO:0007669"/>
    <property type="project" value="TreeGrafter"/>
</dbReference>
<evidence type="ECO:0000313" key="3">
    <source>
        <dbReference type="Proteomes" id="UP000317650"/>
    </source>
</evidence>
<dbReference type="GO" id="GO:0000209">
    <property type="term" value="P:protein polyubiquitination"/>
    <property type="evidence" value="ECO:0007669"/>
    <property type="project" value="TreeGrafter"/>
</dbReference>
<dbReference type="InterPro" id="IPR050409">
    <property type="entry name" value="E3_ubiq-protein_ligase"/>
</dbReference>
<protein>
    <submittedName>
        <fullName evidence="2">Uncharacterized protein</fullName>
    </submittedName>
</protein>
<sequence length="165" mass="19435">MDTNEEKLILHEGSCSSCYYFSFTKLENMYHGHFHRACPVLQVDDFELIPGGRNITVGGENKHEYVNHEKMCMESCYCFFVLHTLTHLQSVDDLRANTECFDYNNASSIIQWFWEVVQGFSEEDSRVRFAICRWHLQGIFLYPKLQLSVVDLCHKLDLIWSCEVY</sequence>
<organism evidence="2 3">
    <name type="scientific">Musa balbisiana</name>
    <name type="common">Banana</name>
    <dbReference type="NCBI Taxonomy" id="52838"/>
    <lineage>
        <taxon>Eukaryota</taxon>
        <taxon>Viridiplantae</taxon>
        <taxon>Streptophyta</taxon>
        <taxon>Embryophyta</taxon>
        <taxon>Tracheophyta</taxon>
        <taxon>Spermatophyta</taxon>
        <taxon>Magnoliopsida</taxon>
        <taxon>Liliopsida</taxon>
        <taxon>Zingiberales</taxon>
        <taxon>Musaceae</taxon>
        <taxon>Musa</taxon>
    </lineage>
</organism>
<dbReference type="Gene3D" id="3.30.2160.10">
    <property type="entry name" value="Hect, E3 ligase catalytic domain"/>
    <property type="match status" value="1"/>
</dbReference>
<dbReference type="PANTHER" id="PTHR11254:SF67">
    <property type="entry name" value="E3 UBIQUITIN-PROTEIN LIGASE HUWE1"/>
    <property type="match status" value="1"/>
</dbReference>
<name>A0A4S8I704_MUSBA</name>
<comment type="caution">
    <text evidence="2">The sequence shown here is derived from an EMBL/GenBank/DDBJ whole genome shotgun (WGS) entry which is preliminary data.</text>
</comment>
<dbReference type="SUPFAM" id="SSF56204">
    <property type="entry name" value="Hect, E3 ligase catalytic domain"/>
    <property type="match status" value="1"/>
</dbReference>
<dbReference type="AlphaFoldDB" id="A0A4S8I704"/>
<keyword evidence="3" id="KW-1185">Reference proteome</keyword>
<dbReference type="Proteomes" id="UP000317650">
    <property type="component" value="Unassembled WGS sequence"/>
</dbReference>
<dbReference type="PANTHER" id="PTHR11254">
    <property type="entry name" value="HECT DOMAIN UBIQUITIN-PROTEIN LIGASE"/>
    <property type="match status" value="1"/>
</dbReference>
<keyword evidence="1" id="KW-0808">Transferase</keyword>
<dbReference type="STRING" id="52838.A0A4S8I704"/>
<dbReference type="GO" id="GO:0006511">
    <property type="term" value="P:ubiquitin-dependent protein catabolic process"/>
    <property type="evidence" value="ECO:0007669"/>
    <property type="project" value="TreeGrafter"/>
</dbReference>